<dbReference type="PANTHER" id="PTHR24279">
    <property type="entry name" value="CYTOCHROME P450"/>
    <property type="match status" value="1"/>
</dbReference>
<protein>
    <submittedName>
        <fullName evidence="10">1,25-dihydroxyvitamin D(3) 24-hydroxylase, mitochondrial-like</fullName>
    </submittedName>
</protein>
<evidence type="ECO:0000256" key="1">
    <source>
        <dbReference type="ARBA" id="ARBA00001971"/>
    </source>
</evidence>
<proteinExistence type="inferred from homology"/>
<dbReference type="PANTHER" id="PTHR24279:SF120">
    <property type="entry name" value="CYTOCHROME P450"/>
    <property type="match status" value="1"/>
</dbReference>
<dbReference type="GeneID" id="102801371"/>
<keyword evidence="3 8" id="KW-0349">Heme</keyword>
<evidence type="ECO:0000256" key="2">
    <source>
        <dbReference type="ARBA" id="ARBA00010617"/>
    </source>
</evidence>
<dbReference type="SUPFAM" id="SSF48264">
    <property type="entry name" value="Cytochrome P450"/>
    <property type="match status" value="1"/>
</dbReference>
<comment type="cofactor">
    <cofactor evidence="1">
        <name>heme</name>
        <dbReference type="ChEBI" id="CHEBI:30413"/>
    </cofactor>
</comment>
<dbReference type="RefSeq" id="XP_006821153.1">
    <property type="nucleotide sequence ID" value="XM_006821090.1"/>
</dbReference>
<name>A0ABM0MMB2_SACKO</name>
<dbReference type="InterPro" id="IPR002401">
    <property type="entry name" value="Cyt_P450_E_grp-I"/>
</dbReference>
<dbReference type="Proteomes" id="UP000694865">
    <property type="component" value="Unplaced"/>
</dbReference>
<dbReference type="Pfam" id="PF00067">
    <property type="entry name" value="p450"/>
    <property type="match status" value="1"/>
</dbReference>
<reference evidence="10" key="1">
    <citation type="submission" date="2025-08" db="UniProtKB">
        <authorList>
            <consortium name="RefSeq"/>
        </authorList>
    </citation>
    <scope>IDENTIFICATION</scope>
    <source>
        <tissue evidence="10">Testes</tissue>
    </source>
</reference>
<sequence length="205" mass="23637">MYFFVVVLQKPLTGNPSTTNTVIFILDLLAWNPEAQEKLYQEIKNVIPEGKSVSQEYLKELHYLKAVVKESMRLRPVTPLLVRILDTDVVLCGYNVPAGKVLTIHSTAMGRNPKLFPNPEKFLPDRWLRSNKESHDINQFTIQPFGFGPRQCVGRRVAELEIYITLTKILQNFRLEPNSDKPLEMTTRLITVPATKLNLKFRDRD</sequence>
<evidence type="ECO:0000256" key="8">
    <source>
        <dbReference type="RuleBase" id="RU000461"/>
    </source>
</evidence>
<keyword evidence="6 8" id="KW-0408">Iron</keyword>
<dbReference type="Gene3D" id="1.10.630.10">
    <property type="entry name" value="Cytochrome P450"/>
    <property type="match status" value="1"/>
</dbReference>
<dbReference type="PRINTS" id="PR00385">
    <property type="entry name" value="P450"/>
</dbReference>
<gene>
    <name evidence="10" type="primary">LOC102801371</name>
</gene>
<keyword evidence="7 8" id="KW-0503">Monooxygenase</keyword>
<keyword evidence="4 8" id="KW-0479">Metal-binding</keyword>
<keyword evidence="5 8" id="KW-0560">Oxidoreductase</keyword>
<dbReference type="PROSITE" id="PS00086">
    <property type="entry name" value="CYTOCHROME_P450"/>
    <property type="match status" value="1"/>
</dbReference>
<evidence type="ECO:0000256" key="6">
    <source>
        <dbReference type="ARBA" id="ARBA00023004"/>
    </source>
</evidence>
<comment type="similarity">
    <text evidence="2 8">Belongs to the cytochrome P450 family.</text>
</comment>
<evidence type="ECO:0000256" key="4">
    <source>
        <dbReference type="ARBA" id="ARBA00022723"/>
    </source>
</evidence>
<keyword evidence="9" id="KW-1185">Reference proteome</keyword>
<dbReference type="InterPro" id="IPR001128">
    <property type="entry name" value="Cyt_P450"/>
</dbReference>
<dbReference type="InterPro" id="IPR017972">
    <property type="entry name" value="Cyt_P450_CS"/>
</dbReference>
<evidence type="ECO:0000256" key="5">
    <source>
        <dbReference type="ARBA" id="ARBA00023002"/>
    </source>
</evidence>
<evidence type="ECO:0000256" key="7">
    <source>
        <dbReference type="ARBA" id="ARBA00023033"/>
    </source>
</evidence>
<evidence type="ECO:0000313" key="9">
    <source>
        <dbReference type="Proteomes" id="UP000694865"/>
    </source>
</evidence>
<dbReference type="InterPro" id="IPR050479">
    <property type="entry name" value="CYP11_CYP27_families"/>
</dbReference>
<dbReference type="PRINTS" id="PR00463">
    <property type="entry name" value="EP450I"/>
</dbReference>
<organism evidence="9 10">
    <name type="scientific">Saccoglossus kowalevskii</name>
    <name type="common">Acorn worm</name>
    <dbReference type="NCBI Taxonomy" id="10224"/>
    <lineage>
        <taxon>Eukaryota</taxon>
        <taxon>Metazoa</taxon>
        <taxon>Hemichordata</taxon>
        <taxon>Enteropneusta</taxon>
        <taxon>Harrimaniidae</taxon>
        <taxon>Saccoglossus</taxon>
    </lineage>
</organism>
<accession>A0ABM0MMB2</accession>
<dbReference type="InterPro" id="IPR036396">
    <property type="entry name" value="Cyt_P450_sf"/>
</dbReference>
<evidence type="ECO:0000313" key="10">
    <source>
        <dbReference type="RefSeq" id="XP_006821153.1"/>
    </source>
</evidence>
<evidence type="ECO:0000256" key="3">
    <source>
        <dbReference type="ARBA" id="ARBA00022617"/>
    </source>
</evidence>